<accession>A0A484YMF0</accession>
<reference evidence="1 2" key="1">
    <citation type="submission" date="2019-03" db="EMBL/GenBank/DDBJ databases">
        <authorList>
            <consortium name="Pathogen Informatics"/>
        </authorList>
    </citation>
    <scope>NUCLEOTIDE SEQUENCE [LARGE SCALE GENOMIC DNA]</scope>
    <source>
        <strain evidence="1 2">NCTC12126</strain>
    </source>
</reference>
<name>A0A484YMF0_9ENTR</name>
<gene>
    <name evidence="1" type="ORF">NCTC12126_03559</name>
</gene>
<dbReference type="AlphaFoldDB" id="A0A484YMF0"/>
<proteinExistence type="predicted"/>
<evidence type="ECO:0000313" key="2">
    <source>
        <dbReference type="Proteomes" id="UP000351155"/>
    </source>
</evidence>
<protein>
    <submittedName>
        <fullName evidence="1">Uncharacterized protein</fullName>
    </submittedName>
</protein>
<evidence type="ECO:0000313" key="1">
    <source>
        <dbReference type="EMBL" id="VFS36423.1"/>
    </source>
</evidence>
<organism evidence="1 2">
    <name type="scientific">Enterobacter cancerogenus</name>
    <dbReference type="NCBI Taxonomy" id="69218"/>
    <lineage>
        <taxon>Bacteria</taxon>
        <taxon>Pseudomonadati</taxon>
        <taxon>Pseudomonadota</taxon>
        <taxon>Gammaproteobacteria</taxon>
        <taxon>Enterobacterales</taxon>
        <taxon>Enterobacteriaceae</taxon>
        <taxon>Enterobacter</taxon>
        <taxon>Enterobacter cloacae complex</taxon>
    </lineage>
</organism>
<dbReference type="EMBL" id="CAADIW010000030">
    <property type="protein sequence ID" value="VFS36423.1"/>
    <property type="molecule type" value="Genomic_DNA"/>
</dbReference>
<sequence>MTKIGKVFADLRYQLGIHIRMITDNGGLLHSIRHSVCSSAMAGWVKNILHLQQTVAHEKSGGITKCYLHTFPLSPVSYAIGGIDWE</sequence>
<dbReference type="Proteomes" id="UP000351155">
    <property type="component" value="Unassembled WGS sequence"/>
</dbReference>